<evidence type="ECO:0000313" key="3">
    <source>
        <dbReference type="EMBL" id="KAL1140708.1"/>
    </source>
</evidence>
<protein>
    <recommendedName>
        <fullName evidence="2">Rho-GAP domain-containing protein</fullName>
    </recommendedName>
</protein>
<dbReference type="PROSITE" id="PS50238">
    <property type="entry name" value="RHOGAP"/>
    <property type="match status" value="1"/>
</dbReference>
<reference evidence="3 4" key="1">
    <citation type="submission" date="2024-07" db="EMBL/GenBank/DDBJ databases">
        <title>Chromosome-level genome assembly of the water stick insect Ranatra chinensis (Heteroptera: Nepidae).</title>
        <authorList>
            <person name="Liu X."/>
        </authorList>
    </citation>
    <scope>NUCLEOTIDE SEQUENCE [LARGE SCALE GENOMIC DNA]</scope>
    <source>
        <strain evidence="3">Cailab_2021Rc</strain>
        <tissue evidence="3">Muscle</tissue>
    </source>
</reference>
<sequence length="142" mass="16030">KDYQEEGIFRLTGHKQLRQKILGVLLRGDRTALQPFLRHECIIEIAAAFQLFLQYLKQPLLPVRVQELLAADNPGIPAQVVAEDALGLLYQDLPGRHLHLLKSILELLHAISKTSHRSELTSLNLPIVLLPTFFNINVSVLN</sequence>
<dbReference type="Pfam" id="PF00620">
    <property type="entry name" value="RhoGAP"/>
    <property type="match status" value="1"/>
</dbReference>
<keyword evidence="4" id="KW-1185">Reference proteome</keyword>
<dbReference type="GO" id="GO:0005096">
    <property type="term" value="F:GTPase activator activity"/>
    <property type="evidence" value="ECO:0007669"/>
    <property type="project" value="UniProtKB-KW"/>
</dbReference>
<name>A0ABD0ZIV0_9HEMI</name>
<keyword evidence="1" id="KW-0343">GTPase activation</keyword>
<dbReference type="AlphaFoldDB" id="A0ABD0ZIV0"/>
<dbReference type="EMBL" id="JBFDAA010000001">
    <property type="protein sequence ID" value="KAL1140708.1"/>
    <property type="molecule type" value="Genomic_DNA"/>
</dbReference>
<dbReference type="PANTHER" id="PTHR14963">
    <property type="entry name" value="RHO GTPASE ACTIVATING PROTEIN 18,19-RELATED"/>
    <property type="match status" value="1"/>
</dbReference>
<gene>
    <name evidence="3" type="ORF">AAG570_000638</name>
</gene>
<dbReference type="PANTHER" id="PTHR14963:SF7">
    <property type="entry name" value="RHO GTPASE-ACTIVATING PROTEIN 19"/>
    <property type="match status" value="1"/>
</dbReference>
<organism evidence="3 4">
    <name type="scientific">Ranatra chinensis</name>
    <dbReference type="NCBI Taxonomy" id="642074"/>
    <lineage>
        <taxon>Eukaryota</taxon>
        <taxon>Metazoa</taxon>
        <taxon>Ecdysozoa</taxon>
        <taxon>Arthropoda</taxon>
        <taxon>Hexapoda</taxon>
        <taxon>Insecta</taxon>
        <taxon>Pterygota</taxon>
        <taxon>Neoptera</taxon>
        <taxon>Paraneoptera</taxon>
        <taxon>Hemiptera</taxon>
        <taxon>Heteroptera</taxon>
        <taxon>Panheteroptera</taxon>
        <taxon>Nepomorpha</taxon>
        <taxon>Nepidae</taxon>
        <taxon>Ranatrinae</taxon>
        <taxon>Ranatra</taxon>
    </lineage>
</organism>
<dbReference type="SUPFAM" id="SSF48350">
    <property type="entry name" value="GTPase activation domain, GAP"/>
    <property type="match status" value="1"/>
</dbReference>
<feature type="domain" description="Rho-GAP" evidence="2">
    <location>
        <begin position="1"/>
        <end position="142"/>
    </location>
</feature>
<evidence type="ECO:0000313" key="4">
    <source>
        <dbReference type="Proteomes" id="UP001558652"/>
    </source>
</evidence>
<dbReference type="InterPro" id="IPR008936">
    <property type="entry name" value="Rho_GTPase_activation_prot"/>
</dbReference>
<evidence type="ECO:0000259" key="2">
    <source>
        <dbReference type="PROSITE" id="PS50238"/>
    </source>
</evidence>
<dbReference type="InterPro" id="IPR000198">
    <property type="entry name" value="RhoGAP_dom"/>
</dbReference>
<feature type="non-terminal residue" evidence="3">
    <location>
        <position position="1"/>
    </location>
</feature>
<dbReference type="CDD" id="cd00159">
    <property type="entry name" value="RhoGAP"/>
    <property type="match status" value="1"/>
</dbReference>
<comment type="caution">
    <text evidence="3">The sequence shown here is derived from an EMBL/GenBank/DDBJ whole genome shotgun (WGS) entry which is preliminary data.</text>
</comment>
<proteinExistence type="predicted"/>
<evidence type="ECO:0000256" key="1">
    <source>
        <dbReference type="ARBA" id="ARBA00022468"/>
    </source>
</evidence>
<dbReference type="Proteomes" id="UP001558652">
    <property type="component" value="Unassembled WGS sequence"/>
</dbReference>
<dbReference type="Gene3D" id="1.10.555.10">
    <property type="entry name" value="Rho GTPase activation protein"/>
    <property type="match status" value="1"/>
</dbReference>
<accession>A0ABD0ZIV0</accession>